<name>A0A8X6QI87_NEPPI</name>
<sequence length="114" mass="13406">MLDLDQFPDSWKTAAVIPILKPGKDPTQPENYRRISLLPVLSKIAEKIKHNRLLQHLKNHDIIIHEQHGFVPSHQLIRVVEYIKIGFYNKQYTGPVFLDIQKAFDRDSKVYFKN</sequence>
<keyword evidence="2" id="KW-0548">Nucleotidyltransferase</keyword>
<protein>
    <submittedName>
        <fullName evidence="2">RNA-directed DNA polymerase from mobile element jockey</fullName>
    </submittedName>
</protein>
<evidence type="ECO:0000313" key="3">
    <source>
        <dbReference type="Proteomes" id="UP000887013"/>
    </source>
</evidence>
<dbReference type="Proteomes" id="UP000887013">
    <property type="component" value="Unassembled WGS sequence"/>
</dbReference>
<accession>A0A8X6QI87</accession>
<dbReference type="PANTHER" id="PTHR19446">
    <property type="entry name" value="REVERSE TRANSCRIPTASES"/>
    <property type="match status" value="1"/>
</dbReference>
<dbReference type="InterPro" id="IPR000477">
    <property type="entry name" value="RT_dom"/>
</dbReference>
<keyword evidence="2" id="KW-0808">Transferase</keyword>
<evidence type="ECO:0000313" key="2">
    <source>
        <dbReference type="EMBL" id="GFU28362.1"/>
    </source>
</evidence>
<proteinExistence type="predicted"/>
<reference evidence="2" key="1">
    <citation type="submission" date="2020-08" db="EMBL/GenBank/DDBJ databases">
        <title>Multicomponent nature underlies the extraordinary mechanical properties of spider dragline silk.</title>
        <authorList>
            <person name="Kono N."/>
            <person name="Nakamura H."/>
            <person name="Mori M."/>
            <person name="Yoshida Y."/>
            <person name="Ohtoshi R."/>
            <person name="Malay A.D."/>
            <person name="Moran D.A.P."/>
            <person name="Tomita M."/>
            <person name="Numata K."/>
            <person name="Arakawa K."/>
        </authorList>
    </citation>
    <scope>NUCLEOTIDE SEQUENCE</scope>
</reference>
<gene>
    <name evidence="2" type="primary">jockeypol_321</name>
    <name evidence="2" type="ORF">NPIL_384611</name>
</gene>
<dbReference type="AlphaFoldDB" id="A0A8X6QI87"/>
<organism evidence="2 3">
    <name type="scientific">Nephila pilipes</name>
    <name type="common">Giant wood spider</name>
    <name type="synonym">Nephila maculata</name>
    <dbReference type="NCBI Taxonomy" id="299642"/>
    <lineage>
        <taxon>Eukaryota</taxon>
        <taxon>Metazoa</taxon>
        <taxon>Ecdysozoa</taxon>
        <taxon>Arthropoda</taxon>
        <taxon>Chelicerata</taxon>
        <taxon>Arachnida</taxon>
        <taxon>Araneae</taxon>
        <taxon>Araneomorphae</taxon>
        <taxon>Entelegynae</taxon>
        <taxon>Araneoidea</taxon>
        <taxon>Nephilidae</taxon>
        <taxon>Nephila</taxon>
    </lineage>
</organism>
<evidence type="ECO:0000259" key="1">
    <source>
        <dbReference type="Pfam" id="PF00078"/>
    </source>
</evidence>
<keyword evidence="3" id="KW-1185">Reference proteome</keyword>
<feature type="domain" description="Reverse transcriptase" evidence="1">
    <location>
        <begin position="21"/>
        <end position="106"/>
    </location>
</feature>
<comment type="caution">
    <text evidence="2">The sequence shown here is derived from an EMBL/GenBank/DDBJ whole genome shotgun (WGS) entry which is preliminary data.</text>
</comment>
<dbReference type="Pfam" id="PF00078">
    <property type="entry name" value="RVT_1"/>
    <property type="match status" value="1"/>
</dbReference>
<dbReference type="GO" id="GO:0003964">
    <property type="term" value="F:RNA-directed DNA polymerase activity"/>
    <property type="evidence" value="ECO:0007669"/>
    <property type="project" value="UniProtKB-KW"/>
</dbReference>
<dbReference type="EMBL" id="BMAW01033030">
    <property type="protein sequence ID" value="GFU28362.1"/>
    <property type="molecule type" value="Genomic_DNA"/>
</dbReference>
<dbReference type="OrthoDB" id="6437545at2759"/>
<keyword evidence="2" id="KW-0695">RNA-directed DNA polymerase</keyword>